<gene>
    <name evidence="2" type="ORF">EVAR_57672_1</name>
</gene>
<organism evidence="2 3">
    <name type="scientific">Eumeta variegata</name>
    <name type="common">Bagworm moth</name>
    <name type="synonym">Eumeta japonica</name>
    <dbReference type="NCBI Taxonomy" id="151549"/>
    <lineage>
        <taxon>Eukaryota</taxon>
        <taxon>Metazoa</taxon>
        <taxon>Ecdysozoa</taxon>
        <taxon>Arthropoda</taxon>
        <taxon>Hexapoda</taxon>
        <taxon>Insecta</taxon>
        <taxon>Pterygota</taxon>
        <taxon>Neoptera</taxon>
        <taxon>Endopterygota</taxon>
        <taxon>Lepidoptera</taxon>
        <taxon>Glossata</taxon>
        <taxon>Ditrysia</taxon>
        <taxon>Tineoidea</taxon>
        <taxon>Psychidae</taxon>
        <taxon>Oiketicinae</taxon>
        <taxon>Eumeta</taxon>
    </lineage>
</organism>
<dbReference type="Proteomes" id="UP000299102">
    <property type="component" value="Unassembled WGS sequence"/>
</dbReference>
<dbReference type="AlphaFoldDB" id="A0A4C1YKQ0"/>
<keyword evidence="3" id="KW-1185">Reference proteome</keyword>
<comment type="caution">
    <text evidence="2">The sequence shown here is derived from an EMBL/GenBank/DDBJ whole genome shotgun (WGS) entry which is preliminary data.</text>
</comment>
<protein>
    <submittedName>
        <fullName evidence="2">Uncharacterized protein</fullName>
    </submittedName>
</protein>
<dbReference type="EMBL" id="BGZK01001313">
    <property type="protein sequence ID" value="GBP76991.1"/>
    <property type="molecule type" value="Genomic_DNA"/>
</dbReference>
<feature type="region of interest" description="Disordered" evidence="1">
    <location>
        <begin position="77"/>
        <end position="117"/>
    </location>
</feature>
<accession>A0A4C1YKQ0</accession>
<reference evidence="2 3" key="1">
    <citation type="journal article" date="2019" name="Commun. Biol.">
        <title>The bagworm genome reveals a unique fibroin gene that provides high tensile strength.</title>
        <authorList>
            <person name="Kono N."/>
            <person name="Nakamura H."/>
            <person name="Ohtoshi R."/>
            <person name="Tomita M."/>
            <person name="Numata K."/>
            <person name="Arakawa K."/>
        </authorList>
    </citation>
    <scope>NUCLEOTIDE SEQUENCE [LARGE SCALE GENOMIC DNA]</scope>
</reference>
<feature type="compositionally biased region" description="Polar residues" evidence="1">
    <location>
        <begin position="90"/>
        <end position="101"/>
    </location>
</feature>
<evidence type="ECO:0000256" key="1">
    <source>
        <dbReference type="SAM" id="MobiDB-lite"/>
    </source>
</evidence>
<proteinExistence type="predicted"/>
<name>A0A4C1YKQ0_EUMVA</name>
<evidence type="ECO:0000313" key="2">
    <source>
        <dbReference type="EMBL" id="GBP76991.1"/>
    </source>
</evidence>
<evidence type="ECO:0000313" key="3">
    <source>
        <dbReference type="Proteomes" id="UP000299102"/>
    </source>
</evidence>
<sequence>MGGGVVKQPVTRHQTTIIKYNTIYVRVHTGPILGRASTQINNVVEHSTVSGGRVRNAPSVGRIGVPFVSACGGAVRTSTASETRRPTPEYSITTNTCSSLQGYPPRPRNNDGNIPSF</sequence>